<gene>
    <name evidence="1" type="ORF">MOTC310_02260</name>
</gene>
<evidence type="ECO:0000313" key="1">
    <source>
        <dbReference type="EMBL" id="MEE7489356.1"/>
    </source>
</evidence>
<accession>A0ABU7TIM6</accession>
<protein>
    <submittedName>
        <fullName evidence="1">Uncharacterized protein</fullName>
    </submittedName>
</protein>
<reference evidence="1 2" key="1">
    <citation type="journal article" date="2012" name="Genet. Mol. Biol.">
        <title>Analysis of 16S rRNA and mxaF genes revealing insights into Methylobacterium niche-specific plant association.</title>
        <authorList>
            <person name="Dourado M.N."/>
            <person name="Andreote F.D."/>
            <person name="Dini-Andreote F."/>
            <person name="Conti R."/>
            <person name="Araujo J.M."/>
            <person name="Araujo W.L."/>
        </authorList>
    </citation>
    <scope>NUCLEOTIDE SEQUENCE [LARGE SCALE GENOMIC DNA]</scope>
    <source>
        <strain evidence="1 2">TC3-10</strain>
    </source>
</reference>
<proteinExistence type="predicted"/>
<comment type="caution">
    <text evidence="1">The sequence shown here is derived from an EMBL/GenBank/DDBJ whole genome shotgun (WGS) entry which is preliminary data.</text>
</comment>
<sequence>MMYGEVGRLADESLRLGLRQAENTVLLVMAAQYAWADLWLEGYRAAGAALSTERDQRARTRRLIRRGVAPSVAARELHIV</sequence>
<dbReference type="Proteomes" id="UP001355206">
    <property type="component" value="Unassembled WGS sequence"/>
</dbReference>
<name>A0ABU7TIM6_9HYPH</name>
<evidence type="ECO:0000313" key="2">
    <source>
        <dbReference type="Proteomes" id="UP001355206"/>
    </source>
</evidence>
<dbReference type="RefSeq" id="WP_331300650.1">
    <property type="nucleotide sequence ID" value="NZ_MLCA01000001.1"/>
</dbReference>
<organism evidence="1 2">
    <name type="scientific">Methylobacterium oryzae</name>
    <dbReference type="NCBI Taxonomy" id="334852"/>
    <lineage>
        <taxon>Bacteria</taxon>
        <taxon>Pseudomonadati</taxon>
        <taxon>Pseudomonadota</taxon>
        <taxon>Alphaproteobacteria</taxon>
        <taxon>Hyphomicrobiales</taxon>
        <taxon>Methylobacteriaceae</taxon>
        <taxon>Methylobacterium</taxon>
    </lineage>
</organism>
<dbReference type="EMBL" id="MLCA01000001">
    <property type="protein sequence ID" value="MEE7489356.1"/>
    <property type="molecule type" value="Genomic_DNA"/>
</dbReference>
<keyword evidence="2" id="KW-1185">Reference proteome</keyword>